<accession>A0ABV3XNU4</accession>
<protein>
    <submittedName>
        <fullName evidence="2">Uncharacterized protein</fullName>
    </submittedName>
</protein>
<evidence type="ECO:0000313" key="2">
    <source>
        <dbReference type="EMBL" id="MEX5726978.1"/>
    </source>
</evidence>
<comment type="caution">
    <text evidence="2">The sequence shown here is derived from an EMBL/GenBank/DDBJ whole genome shotgun (WGS) entry which is preliminary data.</text>
</comment>
<keyword evidence="1" id="KW-0732">Signal</keyword>
<feature type="chain" id="PRO_5046632869" evidence="1">
    <location>
        <begin position="21"/>
        <end position="134"/>
    </location>
</feature>
<name>A0ABV3XNU4_9RHOB</name>
<feature type="signal peptide" evidence="1">
    <location>
        <begin position="1"/>
        <end position="20"/>
    </location>
</feature>
<dbReference type="EMBL" id="JBEHHI010000001">
    <property type="protein sequence ID" value="MEX5726978.1"/>
    <property type="molecule type" value="Genomic_DNA"/>
</dbReference>
<evidence type="ECO:0000256" key="1">
    <source>
        <dbReference type="SAM" id="SignalP"/>
    </source>
</evidence>
<proteinExistence type="predicted"/>
<gene>
    <name evidence="2" type="ORF">Ga0609869_000331</name>
</gene>
<organism evidence="2 3">
    <name type="scientific">Rhodovulum iodosum</name>
    <dbReference type="NCBI Taxonomy" id="68291"/>
    <lineage>
        <taxon>Bacteria</taxon>
        <taxon>Pseudomonadati</taxon>
        <taxon>Pseudomonadota</taxon>
        <taxon>Alphaproteobacteria</taxon>
        <taxon>Rhodobacterales</taxon>
        <taxon>Paracoccaceae</taxon>
        <taxon>Rhodovulum</taxon>
    </lineage>
</organism>
<dbReference type="RefSeq" id="WP_125404460.1">
    <property type="nucleotide sequence ID" value="NZ_JBEHHI010000001.1"/>
</dbReference>
<evidence type="ECO:0000313" key="3">
    <source>
        <dbReference type="Proteomes" id="UP001560019"/>
    </source>
</evidence>
<sequence length="134" mass="14921">MQTLAASLSLALLFAAPALGQEAMTGDEFDRYATGKTLFYNAEGIPYGAEQYLPGRRVVWTFLDGECAEGVWYESGGQICFRYDHEPQAPQCWSFYRAPLGLTARYENDPADRELIEVRQSREPLICSGPDVGV</sequence>
<dbReference type="Proteomes" id="UP001560019">
    <property type="component" value="Unassembled WGS sequence"/>
</dbReference>
<keyword evidence="3" id="KW-1185">Reference proteome</keyword>
<reference evidence="2 3" key="1">
    <citation type="submission" date="2024-06" db="EMBL/GenBank/DDBJ databases">
        <title>Genome of Rhodovulum iodosum, a marine photoferrotroph.</title>
        <authorList>
            <person name="Bianchini G."/>
            <person name="Nikeleit V."/>
            <person name="Kappler A."/>
            <person name="Bryce C."/>
            <person name="Sanchez-Baracaldo P."/>
        </authorList>
    </citation>
    <scope>NUCLEOTIDE SEQUENCE [LARGE SCALE GENOMIC DNA]</scope>
    <source>
        <strain evidence="2 3">UT/N1</strain>
    </source>
</reference>